<sequence length="199" mass="20985">MSPPRTDESDQGTTPPSPFSYFFPLLLVVSACGGFIFWRRARRRADGGIPINLSSNTATGIRLSEDGPPTLSFISNNASTDSLPTHALDDLPILLHHQHPARTSPSIRTASANERADGSSDFPVSRLPTSTTSSAPTSTAGRGILGRARRSTKRRQNGPVEGGEGESSESEGEGGKGDELFQIGDGEEDEPGLGPLGRS</sequence>
<dbReference type="RefSeq" id="XP_066802762.1">
    <property type="nucleotide sequence ID" value="XM_066946370.1"/>
</dbReference>
<dbReference type="EMBL" id="JBCAWK010000006">
    <property type="protein sequence ID" value="KAK8854524.1"/>
    <property type="molecule type" value="Genomic_DNA"/>
</dbReference>
<keyword evidence="2" id="KW-0472">Membrane</keyword>
<feature type="compositionally biased region" description="Basic residues" evidence="1">
    <location>
        <begin position="147"/>
        <end position="156"/>
    </location>
</feature>
<reference evidence="3 4" key="1">
    <citation type="journal article" date="2024" name="bioRxiv">
        <title>Comparative genomics of Cryptococcus and Kwoniella reveals pathogenesis evolution and contrasting karyotype dynamics via intercentromeric recombination or chromosome fusion.</title>
        <authorList>
            <person name="Coelho M.A."/>
            <person name="David-Palma M."/>
            <person name="Shea T."/>
            <person name="Bowers K."/>
            <person name="McGinley-Smith S."/>
            <person name="Mohammad A.W."/>
            <person name="Gnirke A."/>
            <person name="Yurkov A.M."/>
            <person name="Nowrousian M."/>
            <person name="Sun S."/>
            <person name="Cuomo C.A."/>
            <person name="Heitman J."/>
        </authorList>
    </citation>
    <scope>NUCLEOTIDE SEQUENCE [LARGE SCALE GENOMIC DNA]</scope>
    <source>
        <strain evidence="3 4">CBS 13917</strain>
    </source>
</reference>
<evidence type="ECO:0000256" key="2">
    <source>
        <dbReference type="SAM" id="Phobius"/>
    </source>
</evidence>
<dbReference type="GeneID" id="92180521"/>
<feature type="compositionally biased region" description="Low complexity" evidence="1">
    <location>
        <begin position="128"/>
        <end position="140"/>
    </location>
</feature>
<dbReference type="PROSITE" id="PS51257">
    <property type="entry name" value="PROKAR_LIPOPROTEIN"/>
    <property type="match status" value="1"/>
</dbReference>
<evidence type="ECO:0000313" key="3">
    <source>
        <dbReference type="EMBL" id="KAK8854524.1"/>
    </source>
</evidence>
<feature type="compositionally biased region" description="Acidic residues" evidence="1">
    <location>
        <begin position="163"/>
        <end position="172"/>
    </location>
</feature>
<keyword evidence="2" id="KW-0812">Transmembrane</keyword>
<accession>A0AAW0YM62</accession>
<feature type="region of interest" description="Disordered" evidence="1">
    <location>
        <begin position="102"/>
        <end position="199"/>
    </location>
</feature>
<evidence type="ECO:0000256" key="1">
    <source>
        <dbReference type="SAM" id="MobiDB-lite"/>
    </source>
</evidence>
<evidence type="ECO:0000313" key="4">
    <source>
        <dbReference type="Proteomes" id="UP001388673"/>
    </source>
</evidence>
<comment type="caution">
    <text evidence="3">The sequence shown here is derived from an EMBL/GenBank/DDBJ whole genome shotgun (WGS) entry which is preliminary data.</text>
</comment>
<dbReference type="KEGG" id="kne:92180521"/>
<keyword evidence="2" id="KW-1133">Transmembrane helix</keyword>
<dbReference type="Proteomes" id="UP001388673">
    <property type="component" value="Unassembled WGS sequence"/>
</dbReference>
<feature type="transmembrane region" description="Helical" evidence="2">
    <location>
        <begin position="20"/>
        <end position="38"/>
    </location>
</feature>
<keyword evidence="4" id="KW-1185">Reference proteome</keyword>
<protein>
    <submittedName>
        <fullName evidence="3">Uncharacterized protein</fullName>
    </submittedName>
</protein>
<dbReference type="AlphaFoldDB" id="A0AAW0YM62"/>
<gene>
    <name evidence="3" type="ORF">IAR55_003263</name>
</gene>
<name>A0AAW0YM62_9TREE</name>
<organism evidence="3 4">
    <name type="scientific">Kwoniella newhampshirensis</name>
    <dbReference type="NCBI Taxonomy" id="1651941"/>
    <lineage>
        <taxon>Eukaryota</taxon>
        <taxon>Fungi</taxon>
        <taxon>Dikarya</taxon>
        <taxon>Basidiomycota</taxon>
        <taxon>Agaricomycotina</taxon>
        <taxon>Tremellomycetes</taxon>
        <taxon>Tremellales</taxon>
        <taxon>Cryptococcaceae</taxon>
        <taxon>Kwoniella</taxon>
    </lineage>
</organism>
<feature type="compositionally biased region" description="Polar residues" evidence="1">
    <location>
        <begin position="102"/>
        <end position="112"/>
    </location>
</feature>
<proteinExistence type="predicted"/>